<keyword evidence="5" id="KW-0532">Neurotransmitter transport</keyword>
<reference evidence="19" key="1">
    <citation type="submission" date="2021-01" db="EMBL/GenBank/DDBJ databases">
        <title>A chromosome-scale assembly of European eel, Anguilla anguilla.</title>
        <authorList>
            <person name="Henkel C."/>
            <person name="Jong-Raadsen S.A."/>
            <person name="Dufour S."/>
            <person name="Weltzien F.-A."/>
            <person name="Palstra A.P."/>
            <person name="Pelster B."/>
            <person name="Spaink H.P."/>
            <person name="Van Den Thillart G.E."/>
            <person name="Jansen H."/>
            <person name="Zahm M."/>
            <person name="Klopp C."/>
            <person name="Cedric C."/>
            <person name="Louis A."/>
            <person name="Berthelot C."/>
            <person name="Parey E."/>
            <person name="Roest Crollius H."/>
            <person name="Montfort J."/>
            <person name="Robinson-Rechavi M."/>
            <person name="Bucao C."/>
            <person name="Bouchez O."/>
            <person name="Gislard M."/>
            <person name="Lluch J."/>
            <person name="Milhes M."/>
            <person name="Lampietro C."/>
            <person name="Lopez Roques C."/>
            <person name="Donnadieu C."/>
            <person name="Braasch I."/>
            <person name="Desvignes T."/>
            <person name="Postlethwait J."/>
            <person name="Bobe J."/>
            <person name="Guiguen Y."/>
            <person name="Dirks R."/>
        </authorList>
    </citation>
    <scope>NUCLEOTIDE SEQUENCE</scope>
    <source>
        <strain evidence="19">Tag_6206</strain>
        <tissue evidence="19">Liver</tissue>
    </source>
</reference>
<dbReference type="GO" id="GO:0030659">
    <property type="term" value="C:cytoplasmic vesicle membrane"/>
    <property type="evidence" value="ECO:0007669"/>
    <property type="project" value="UniProtKB-SubCell"/>
</dbReference>
<dbReference type="PANTHER" id="PTHR22950:SF689">
    <property type="entry name" value="VESICULAR INHIBITORY AMINO ACID TRANSPORTER"/>
    <property type="match status" value="1"/>
</dbReference>
<proteinExistence type="inferred from homology"/>
<dbReference type="InterPro" id="IPR013057">
    <property type="entry name" value="AA_transpt_TM"/>
</dbReference>
<protein>
    <recommendedName>
        <fullName evidence="13">Vesicular inhibitory amino acid transporter</fullName>
    </recommendedName>
    <alternativeName>
        <fullName evidence="14">Solute carrier family 32 member 1</fullName>
    </alternativeName>
    <alternativeName>
        <fullName evidence="15">Vesicular GABA transporter</fullName>
    </alternativeName>
</protein>
<comment type="caution">
    <text evidence="19">The sequence shown here is derived from an EMBL/GenBank/DDBJ whole genome shotgun (WGS) entry which is preliminary data.</text>
</comment>
<evidence type="ECO:0000256" key="11">
    <source>
        <dbReference type="ARBA" id="ARBA00035961"/>
    </source>
</evidence>
<evidence type="ECO:0000256" key="9">
    <source>
        <dbReference type="ARBA" id="ARBA00034106"/>
    </source>
</evidence>
<evidence type="ECO:0000256" key="1">
    <source>
        <dbReference type="ARBA" id="ARBA00004439"/>
    </source>
</evidence>
<evidence type="ECO:0000256" key="5">
    <source>
        <dbReference type="ARBA" id="ARBA00022775"/>
    </source>
</evidence>
<dbReference type="GO" id="GO:0005774">
    <property type="term" value="C:vacuolar membrane"/>
    <property type="evidence" value="ECO:0007669"/>
    <property type="project" value="TreeGrafter"/>
</dbReference>
<feature type="region of interest" description="Disordered" evidence="17">
    <location>
        <begin position="73"/>
        <end position="109"/>
    </location>
</feature>
<keyword evidence="20" id="KW-1185">Reference proteome</keyword>
<keyword evidence="6" id="KW-1133">Transmembrane helix</keyword>
<comment type="similarity">
    <text evidence="2">Belongs to the amino acid/polyamine transporter 2 family.</text>
</comment>
<accession>A0A9D3LU84</accession>
<evidence type="ECO:0000256" key="6">
    <source>
        <dbReference type="ARBA" id="ARBA00022989"/>
    </source>
</evidence>
<evidence type="ECO:0000256" key="2">
    <source>
        <dbReference type="ARBA" id="ARBA00008066"/>
    </source>
</evidence>
<dbReference type="Pfam" id="PF01490">
    <property type="entry name" value="Aa_trans"/>
    <property type="match status" value="1"/>
</dbReference>
<comment type="catalytic activity">
    <reaction evidence="11">
        <text>glycine(out) + n H(+)(in) = glycine(in) + n H(+)(out)</text>
        <dbReference type="Rhea" id="RHEA:70983"/>
        <dbReference type="ChEBI" id="CHEBI:15378"/>
        <dbReference type="ChEBI" id="CHEBI:57305"/>
    </reaction>
</comment>
<keyword evidence="3" id="KW-0813">Transport</keyword>
<dbReference type="PANTHER" id="PTHR22950">
    <property type="entry name" value="AMINO ACID TRANSPORTER"/>
    <property type="match status" value="1"/>
</dbReference>
<dbReference type="EMBL" id="JAFIRN010000014">
    <property type="protein sequence ID" value="KAG5836541.1"/>
    <property type="molecule type" value="Genomic_DNA"/>
</dbReference>
<dbReference type="Proteomes" id="UP001044222">
    <property type="component" value="Chromosome 14"/>
</dbReference>
<comment type="catalytic activity">
    <reaction evidence="10">
        <text>beta-alanine(out) + n H(+)(in) = beta-alanine(in) + n H(+)(out)</text>
        <dbReference type="Rhea" id="RHEA:70987"/>
        <dbReference type="ChEBI" id="CHEBI:15378"/>
        <dbReference type="ChEBI" id="CHEBI:57966"/>
    </reaction>
</comment>
<evidence type="ECO:0000313" key="19">
    <source>
        <dbReference type="EMBL" id="KAG5836541.1"/>
    </source>
</evidence>
<evidence type="ECO:0000256" key="10">
    <source>
        <dbReference type="ARBA" id="ARBA00035892"/>
    </source>
</evidence>
<evidence type="ECO:0000256" key="17">
    <source>
        <dbReference type="SAM" id="MobiDB-lite"/>
    </source>
</evidence>
<dbReference type="GO" id="GO:0015179">
    <property type="term" value="F:L-amino acid transmembrane transporter activity"/>
    <property type="evidence" value="ECO:0007669"/>
    <property type="project" value="TreeGrafter"/>
</dbReference>
<keyword evidence="7" id="KW-0472">Membrane</keyword>
<evidence type="ECO:0000259" key="18">
    <source>
        <dbReference type="Pfam" id="PF01490"/>
    </source>
</evidence>
<comment type="function">
    <text evidence="16">Antiporter that exchanges vesicular protons for cytosolic 4-aminobutanoate or to a lesser extend glycine, thus allowing their secretion from nerve terminals. The transport is equally dependent on the chemical and electrical components of the proton gradient. May also transport beta-alanine. Acidification of GABAergic synaptic vesicles is a prerequisite for 4-aminobutanoate uptake.</text>
</comment>
<evidence type="ECO:0000256" key="3">
    <source>
        <dbReference type="ARBA" id="ARBA00022448"/>
    </source>
</evidence>
<keyword evidence="8" id="KW-0968">Cytoplasmic vesicle</keyword>
<evidence type="ECO:0000256" key="14">
    <source>
        <dbReference type="ARBA" id="ARBA00041574"/>
    </source>
</evidence>
<comment type="catalytic activity">
    <reaction evidence="12">
        <text>4-aminobutanoate(out) + n H(+)(in) = 4-aminobutanoate(in) + n H(+)(out)</text>
        <dbReference type="Rhea" id="RHEA:70979"/>
        <dbReference type="ChEBI" id="CHEBI:15378"/>
        <dbReference type="ChEBI" id="CHEBI:59888"/>
    </reaction>
</comment>
<evidence type="ECO:0000256" key="8">
    <source>
        <dbReference type="ARBA" id="ARBA00023329"/>
    </source>
</evidence>
<comment type="subcellular location">
    <subcellularLocation>
        <location evidence="1">Cytoplasmic vesicle membrane</location>
        <topology evidence="1">Multi-pass membrane protein</topology>
    </subcellularLocation>
    <subcellularLocation>
        <location evidence="9">Presynapse</location>
    </subcellularLocation>
</comment>
<feature type="domain" description="Amino acid transporter transmembrane" evidence="18">
    <location>
        <begin position="142"/>
        <end position="232"/>
    </location>
</feature>
<evidence type="ECO:0000256" key="13">
    <source>
        <dbReference type="ARBA" id="ARBA00039542"/>
    </source>
</evidence>
<evidence type="ECO:0000256" key="7">
    <source>
        <dbReference type="ARBA" id="ARBA00023136"/>
    </source>
</evidence>
<evidence type="ECO:0000256" key="16">
    <source>
        <dbReference type="ARBA" id="ARBA00046163"/>
    </source>
</evidence>
<evidence type="ECO:0000256" key="15">
    <source>
        <dbReference type="ARBA" id="ARBA00042394"/>
    </source>
</evidence>
<dbReference type="AlphaFoldDB" id="A0A9D3LU84"/>
<evidence type="ECO:0000256" key="4">
    <source>
        <dbReference type="ARBA" id="ARBA00022692"/>
    </source>
</evidence>
<dbReference type="GO" id="GO:0098793">
    <property type="term" value="C:presynapse"/>
    <property type="evidence" value="ECO:0007669"/>
    <property type="project" value="UniProtKB-SubCell"/>
</dbReference>
<dbReference type="GO" id="GO:0006836">
    <property type="term" value="P:neurotransmitter transport"/>
    <property type="evidence" value="ECO:0007669"/>
    <property type="project" value="UniProtKB-KW"/>
</dbReference>
<name>A0A9D3LU84_ANGAN</name>
<evidence type="ECO:0000256" key="12">
    <source>
        <dbReference type="ARBA" id="ARBA00036440"/>
    </source>
</evidence>
<sequence length="241" mass="25665">MATLIRSKISNKLSNAASSVSNKSQAKVSGMFARMGFQAATDEEALGFVACDDLDYDHRQGLQMDILKTDEVGGEGEGQIVGDGTAEGDSHYQRDGTGPPPSSSKDGGVCDELAQDKPKITAWEAGWNVTNAIQNEDGELVRVRDSYVDIANACCAPRFPALGGHVVNVAQIIELVMTCILYVVVSGNLMYNSFPNTPVSQKSWAIIATAALLPCAFLKNLKAVSKFSLLCTPPTSPSTSW</sequence>
<gene>
    <name evidence="19" type="ORF">ANANG_G00256410</name>
</gene>
<organism evidence="19 20">
    <name type="scientific">Anguilla anguilla</name>
    <name type="common">European freshwater eel</name>
    <name type="synonym">Muraena anguilla</name>
    <dbReference type="NCBI Taxonomy" id="7936"/>
    <lineage>
        <taxon>Eukaryota</taxon>
        <taxon>Metazoa</taxon>
        <taxon>Chordata</taxon>
        <taxon>Craniata</taxon>
        <taxon>Vertebrata</taxon>
        <taxon>Euteleostomi</taxon>
        <taxon>Actinopterygii</taxon>
        <taxon>Neopterygii</taxon>
        <taxon>Teleostei</taxon>
        <taxon>Anguilliformes</taxon>
        <taxon>Anguillidae</taxon>
        <taxon>Anguilla</taxon>
    </lineage>
</organism>
<evidence type="ECO:0000313" key="20">
    <source>
        <dbReference type="Proteomes" id="UP001044222"/>
    </source>
</evidence>
<keyword evidence="4" id="KW-0812">Transmembrane</keyword>